<dbReference type="Proteomes" id="UP001296104">
    <property type="component" value="Unassembled WGS sequence"/>
</dbReference>
<gene>
    <name evidence="3" type="ORF">LECACI_7A002604</name>
</gene>
<evidence type="ECO:0000256" key="2">
    <source>
        <dbReference type="SAM" id="Phobius"/>
    </source>
</evidence>
<name>A0AAI8YV83_9PEZI</name>
<keyword evidence="4" id="KW-1185">Reference proteome</keyword>
<keyword evidence="2" id="KW-0472">Membrane</keyword>
<keyword evidence="2" id="KW-1133">Transmembrane helix</keyword>
<evidence type="ECO:0000313" key="3">
    <source>
        <dbReference type="EMBL" id="CAK3910159.1"/>
    </source>
</evidence>
<evidence type="ECO:0000313" key="4">
    <source>
        <dbReference type="Proteomes" id="UP001296104"/>
    </source>
</evidence>
<dbReference type="AlphaFoldDB" id="A0AAI8YV83"/>
<keyword evidence="2" id="KW-0812">Transmembrane</keyword>
<reference evidence="3" key="1">
    <citation type="submission" date="2023-11" db="EMBL/GenBank/DDBJ databases">
        <authorList>
            <person name="Alioto T."/>
            <person name="Alioto T."/>
            <person name="Gomez Garrido J."/>
        </authorList>
    </citation>
    <scope>NUCLEOTIDE SEQUENCE</scope>
</reference>
<feature type="region of interest" description="Disordered" evidence="1">
    <location>
        <begin position="1"/>
        <end position="37"/>
    </location>
</feature>
<protein>
    <submittedName>
        <fullName evidence="3">Uncharacterized protein</fullName>
    </submittedName>
</protein>
<organism evidence="3 4">
    <name type="scientific">Lecanosticta acicola</name>
    <dbReference type="NCBI Taxonomy" id="111012"/>
    <lineage>
        <taxon>Eukaryota</taxon>
        <taxon>Fungi</taxon>
        <taxon>Dikarya</taxon>
        <taxon>Ascomycota</taxon>
        <taxon>Pezizomycotina</taxon>
        <taxon>Dothideomycetes</taxon>
        <taxon>Dothideomycetidae</taxon>
        <taxon>Mycosphaerellales</taxon>
        <taxon>Mycosphaerellaceae</taxon>
        <taxon>Lecanosticta</taxon>
    </lineage>
</organism>
<dbReference type="EMBL" id="CAVMBE010000011">
    <property type="protein sequence ID" value="CAK3910159.1"/>
    <property type="molecule type" value="Genomic_DNA"/>
</dbReference>
<evidence type="ECO:0000256" key="1">
    <source>
        <dbReference type="SAM" id="MobiDB-lite"/>
    </source>
</evidence>
<comment type="caution">
    <text evidence="3">The sequence shown here is derived from an EMBL/GenBank/DDBJ whole genome shotgun (WGS) entry which is preliminary data.</text>
</comment>
<feature type="transmembrane region" description="Helical" evidence="2">
    <location>
        <begin position="70"/>
        <end position="90"/>
    </location>
</feature>
<proteinExistence type="predicted"/>
<feature type="compositionally biased region" description="Low complexity" evidence="1">
    <location>
        <begin position="12"/>
        <end position="23"/>
    </location>
</feature>
<sequence length="92" mass="9823">MNTPLEPFSFIPTTSGTSATPSTLHGTPIASPTPITTMSNMNMNTNTNFNNDNPPSWTFWSQNPTLTGPLTWLLVVYCFASLGLLGVCGGDL</sequence>
<accession>A0AAI8YV83</accession>